<organism evidence="6 7">
    <name type="scientific">Jannaschia ovalis</name>
    <dbReference type="NCBI Taxonomy" id="3038773"/>
    <lineage>
        <taxon>Bacteria</taxon>
        <taxon>Pseudomonadati</taxon>
        <taxon>Pseudomonadota</taxon>
        <taxon>Alphaproteobacteria</taxon>
        <taxon>Rhodobacterales</taxon>
        <taxon>Roseobacteraceae</taxon>
        <taxon>Jannaschia</taxon>
    </lineage>
</organism>
<evidence type="ECO:0000256" key="2">
    <source>
        <dbReference type="ARBA" id="ARBA00022692"/>
    </source>
</evidence>
<evidence type="ECO:0000256" key="5">
    <source>
        <dbReference type="SAM" id="Phobius"/>
    </source>
</evidence>
<keyword evidence="7" id="KW-1185">Reference proteome</keyword>
<evidence type="ECO:0000313" key="6">
    <source>
        <dbReference type="EMBL" id="WGH78783.1"/>
    </source>
</evidence>
<keyword evidence="3 5" id="KW-1133">Transmembrane helix</keyword>
<dbReference type="InterPro" id="IPR001129">
    <property type="entry name" value="Membr-assoc_MAPEG"/>
</dbReference>
<protein>
    <submittedName>
        <fullName evidence="6">MAPEG family protein</fullName>
    </submittedName>
</protein>
<evidence type="ECO:0000256" key="4">
    <source>
        <dbReference type="ARBA" id="ARBA00023136"/>
    </source>
</evidence>
<proteinExistence type="predicted"/>
<dbReference type="RefSeq" id="WP_279965534.1">
    <property type="nucleotide sequence ID" value="NZ_CP122537.1"/>
</dbReference>
<dbReference type="EMBL" id="CP122537">
    <property type="protein sequence ID" value="WGH78783.1"/>
    <property type="molecule type" value="Genomic_DNA"/>
</dbReference>
<gene>
    <name evidence="6" type="ORF">P8627_00550</name>
</gene>
<comment type="subcellular location">
    <subcellularLocation>
        <location evidence="1">Membrane</location>
    </subcellularLocation>
</comment>
<reference evidence="6 7" key="1">
    <citation type="submission" date="2023-04" db="EMBL/GenBank/DDBJ databases">
        <title>Jannaschia ovalis sp. nov., a marine bacterium isolated from sea tidal flat.</title>
        <authorList>
            <person name="Kwon D.Y."/>
            <person name="Kim J.-J."/>
        </authorList>
    </citation>
    <scope>NUCLEOTIDE SEQUENCE [LARGE SCALE GENOMIC DNA]</scope>
    <source>
        <strain evidence="6 7">GRR-S6-38</strain>
    </source>
</reference>
<dbReference type="Proteomes" id="UP001243420">
    <property type="component" value="Chromosome"/>
</dbReference>
<dbReference type="Gene3D" id="1.20.120.550">
    <property type="entry name" value="Membrane associated eicosanoid/glutathione metabolism-like domain"/>
    <property type="match status" value="1"/>
</dbReference>
<sequence length="137" mass="14971">MTPELWWMTWTAILAGSLWIPYIVGINTAAPGTWPDGTDPFRTPMDPNLQRPWVRRAFRAHLNLLEQFLPMLALVLIAHAAGISNGATVWATGVFFALRLAHAAGMITGVARMPLRPIIFVSGWVCILVVAGAILLA</sequence>
<feature type="transmembrane region" description="Helical" evidence="5">
    <location>
        <begin position="118"/>
        <end position="136"/>
    </location>
</feature>
<keyword evidence="4 5" id="KW-0472">Membrane</keyword>
<dbReference type="Pfam" id="PF01124">
    <property type="entry name" value="MAPEG"/>
    <property type="match status" value="1"/>
</dbReference>
<keyword evidence="2 5" id="KW-0812">Transmembrane</keyword>
<feature type="transmembrane region" description="Helical" evidence="5">
    <location>
        <begin position="6"/>
        <end position="24"/>
    </location>
</feature>
<dbReference type="SUPFAM" id="SSF161084">
    <property type="entry name" value="MAPEG domain-like"/>
    <property type="match status" value="1"/>
</dbReference>
<evidence type="ECO:0000256" key="3">
    <source>
        <dbReference type="ARBA" id="ARBA00022989"/>
    </source>
</evidence>
<evidence type="ECO:0000256" key="1">
    <source>
        <dbReference type="ARBA" id="ARBA00004370"/>
    </source>
</evidence>
<evidence type="ECO:0000313" key="7">
    <source>
        <dbReference type="Proteomes" id="UP001243420"/>
    </source>
</evidence>
<accession>A0ABY8LEF5</accession>
<name>A0ABY8LEF5_9RHOB</name>
<dbReference type="InterPro" id="IPR023352">
    <property type="entry name" value="MAPEG-like_dom_sf"/>
</dbReference>